<keyword evidence="10" id="KW-0539">Nucleus</keyword>
<dbReference type="Pfam" id="PF04564">
    <property type="entry name" value="U-box"/>
    <property type="match status" value="1"/>
</dbReference>
<accession>A0ABD3RRW1</accession>
<dbReference type="PANTHER" id="PTHR13931:SF2">
    <property type="entry name" value="UBIQUITIN CONJUGATION FACTOR E4 B"/>
    <property type="match status" value="1"/>
</dbReference>
<evidence type="ECO:0000256" key="4">
    <source>
        <dbReference type="ARBA" id="ARBA00004906"/>
    </source>
</evidence>
<dbReference type="Gene3D" id="3.30.40.10">
    <property type="entry name" value="Zinc/RING finger domain, C3HC4 (zinc finger)"/>
    <property type="match status" value="1"/>
</dbReference>
<gene>
    <name evidence="13" type="ORF">ACHAXA_004870</name>
</gene>
<dbReference type="SMART" id="SM00504">
    <property type="entry name" value="Ubox"/>
    <property type="match status" value="1"/>
</dbReference>
<evidence type="ECO:0000256" key="9">
    <source>
        <dbReference type="ARBA" id="ARBA00022786"/>
    </source>
</evidence>
<keyword evidence="9" id="KW-0833">Ubl conjugation pathway</keyword>
<feature type="domain" description="U-box" evidence="12">
    <location>
        <begin position="1082"/>
        <end position="1156"/>
    </location>
</feature>
<evidence type="ECO:0000256" key="5">
    <source>
        <dbReference type="ARBA" id="ARBA00007434"/>
    </source>
</evidence>
<dbReference type="AlphaFoldDB" id="A0ABD3RRW1"/>
<evidence type="ECO:0000256" key="2">
    <source>
        <dbReference type="ARBA" id="ARBA00004123"/>
    </source>
</evidence>
<feature type="compositionally biased region" description="Low complexity" evidence="11">
    <location>
        <begin position="15"/>
        <end position="28"/>
    </location>
</feature>
<feature type="compositionally biased region" description="Low complexity" evidence="11">
    <location>
        <begin position="103"/>
        <end position="114"/>
    </location>
</feature>
<dbReference type="GO" id="GO:0061630">
    <property type="term" value="F:ubiquitin protein ligase activity"/>
    <property type="evidence" value="ECO:0007669"/>
    <property type="project" value="UniProtKB-EC"/>
</dbReference>
<evidence type="ECO:0000259" key="12">
    <source>
        <dbReference type="PROSITE" id="PS51698"/>
    </source>
</evidence>
<evidence type="ECO:0000256" key="6">
    <source>
        <dbReference type="ARBA" id="ARBA00012483"/>
    </source>
</evidence>
<keyword evidence="14" id="KW-1185">Reference proteome</keyword>
<feature type="region of interest" description="Disordered" evidence="11">
    <location>
        <begin position="63"/>
        <end position="137"/>
    </location>
</feature>
<keyword evidence="7" id="KW-0963">Cytoplasm</keyword>
<evidence type="ECO:0000256" key="8">
    <source>
        <dbReference type="ARBA" id="ARBA00022679"/>
    </source>
</evidence>
<evidence type="ECO:0000313" key="14">
    <source>
        <dbReference type="Proteomes" id="UP001530377"/>
    </source>
</evidence>
<dbReference type="GO" id="GO:0005634">
    <property type="term" value="C:nucleus"/>
    <property type="evidence" value="ECO:0007669"/>
    <property type="project" value="UniProtKB-SubCell"/>
</dbReference>
<sequence length="1161" mass="126920">MSGFLPDIASWALRGGASSSPAAAASNSAGGGDDENGNRPTANISEDEVRAKRMARLAAFENKASTALSSGGDGDGKGNVQPMDVDDIGEVARPTVAARSESTDPSSSPSSFSSPKRKMKSPLEPSSSSSSSSSALVVDPLAKLRRRKALLLRRVLQLTINNNDEDCGGPAPPSCVKLVLDDDFDGCDVSACPSGILDRHVAELLTARLSLSSDSREVSQSRSGGLISYLGGCHRRAGEEMRELKQQISAGSVGGADGEILEILEQIKVQVVSYAASSLMVPDLFELGNDSALQLAKCLTVASMDPTSSITFDAFGKNTSFYHCVCEELHSQGNDEFTRVIGDVVKHITDSLSKCTSLLDEGSLSTTTNDGGAGMIGGGGLTLTSALRELCTNKRAAAALAGLPSFLLPPANTPAANERVQTMSAQQYSIMRIMMRGDTSRLLSAGGYLRRSGPALERDTILGLVLRLGLPTEMGGGAVTSAFSNAATRSRKDVSQITSGFRRQLESYQGKCNELVKQLVVAGEEPRKRVIQWLIDALLLNVAADAMRPDRSKVCSEELLINLSVILLKLCEPFIDDVKKAALVDPGFVCSSESHGGIYDLAGDSALPRLGDNVTVDGMTYNPKNSFIPLCFFFCSRSLALSVVPGGSRYENIVRNVSFTYRTIRQQNGDVRSDPRFERVLQLQYSKEIVMMSPTFIADVSRFYNMAAGIFLQMSKDQLKTMPEHIVDDMCSVLVYASNFAGKLLAGLDFGNLFRLTVTLLSKDYSHLVRNYNLRAKLGDVLHDIFLPRDSEHHSEVPDSVTCDPLTGGQPYLTSDKMSKETLAPSLLLLYGEVENTGYYEKNDHRTKIAALLKFLWDSPDHKAAFKGITEDKYSFITFANGIVNEMNDKFASVMETLPSIRTVQLQMANPQEWAALSEEEREAITARHESNEQQVKHVLPLCNSVMKMLGFLNTDKDIRDMFLLPDMCPRLANMLLHVLHKLVGSRGLDLKVDNPESYNFRPKEMLQDLCVVFSSFAAANEFQIECARSGYYTSDLMSKSVKTCRKLGLLVGESMELFDLLATKVEVASKTLISDEDLYEDAPEEFLDPLMQEFMTDPVLLPTSNSVVDRRTITHHLLNNDTDPFNRKQLSIEDVVPAVELKEKMKLWLDSKRAARDQAM</sequence>
<dbReference type="Proteomes" id="UP001530377">
    <property type="component" value="Unassembled WGS sequence"/>
</dbReference>
<comment type="similarity">
    <text evidence="5">Belongs to the ubiquitin conjugation factor E4 family.</text>
</comment>
<evidence type="ECO:0000256" key="10">
    <source>
        <dbReference type="ARBA" id="ARBA00023242"/>
    </source>
</evidence>
<dbReference type="EC" id="2.3.2.27" evidence="6"/>
<dbReference type="EMBL" id="JALLPB020000186">
    <property type="protein sequence ID" value="KAL3815690.1"/>
    <property type="molecule type" value="Genomic_DNA"/>
</dbReference>
<dbReference type="Pfam" id="PF10408">
    <property type="entry name" value="Ufd2P_core"/>
    <property type="match status" value="1"/>
</dbReference>
<comment type="catalytic activity">
    <reaction evidence="1">
        <text>S-ubiquitinyl-[E2 ubiquitin-conjugating enzyme]-L-cysteine + [acceptor protein]-L-lysine = [E2 ubiquitin-conjugating enzyme]-L-cysteine + N(6)-ubiquitinyl-[acceptor protein]-L-lysine.</text>
        <dbReference type="EC" id="2.3.2.27"/>
    </reaction>
</comment>
<keyword evidence="8" id="KW-0808">Transferase</keyword>
<evidence type="ECO:0000256" key="3">
    <source>
        <dbReference type="ARBA" id="ARBA00004496"/>
    </source>
</evidence>
<dbReference type="PROSITE" id="PS51698">
    <property type="entry name" value="U_BOX"/>
    <property type="match status" value="1"/>
</dbReference>
<reference evidence="13 14" key="1">
    <citation type="submission" date="2024-10" db="EMBL/GenBank/DDBJ databases">
        <title>Updated reference genomes for cyclostephanoid diatoms.</title>
        <authorList>
            <person name="Roberts W.R."/>
            <person name="Alverson A.J."/>
        </authorList>
    </citation>
    <scope>NUCLEOTIDE SEQUENCE [LARGE SCALE GENOMIC DNA]</scope>
    <source>
        <strain evidence="13 14">AJA228-03</strain>
    </source>
</reference>
<feature type="region of interest" description="Disordered" evidence="11">
    <location>
        <begin position="15"/>
        <end position="50"/>
    </location>
</feature>
<dbReference type="SUPFAM" id="SSF57850">
    <property type="entry name" value="RING/U-box"/>
    <property type="match status" value="1"/>
</dbReference>
<comment type="caution">
    <text evidence="13">The sequence shown here is derived from an EMBL/GenBank/DDBJ whole genome shotgun (WGS) entry which is preliminary data.</text>
</comment>
<name>A0ABD3RRW1_9STRA</name>
<dbReference type="InterPro" id="IPR045132">
    <property type="entry name" value="UBE4"/>
</dbReference>
<organism evidence="13 14">
    <name type="scientific">Cyclostephanos tholiformis</name>
    <dbReference type="NCBI Taxonomy" id="382380"/>
    <lineage>
        <taxon>Eukaryota</taxon>
        <taxon>Sar</taxon>
        <taxon>Stramenopiles</taxon>
        <taxon>Ochrophyta</taxon>
        <taxon>Bacillariophyta</taxon>
        <taxon>Coscinodiscophyceae</taxon>
        <taxon>Thalassiosirophycidae</taxon>
        <taxon>Stephanodiscales</taxon>
        <taxon>Stephanodiscaceae</taxon>
        <taxon>Cyclostephanos</taxon>
    </lineage>
</organism>
<dbReference type="PANTHER" id="PTHR13931">
    <property type="entry name" value="UBIQUITINATION FACTOR E4"/>
    <property type="match status" value="1"/>
</dbReference>
<dbReference type="GO" id="GO:0005737">
    <property type="term" value="C:cytoplasm"/>
    <property type="evidence" value="ECO:0007669"/>
    <property type="project" value="UniProtKB-SubCell"/>
</dbReference>
<evidence type="ECO:0000256" key="1">
    <source>
        <dbReference type="ARBA" id="ARBA00000900"/>
    </source>
</evidence>
<dbReference type="InterPro" id="IPR019474">
    <property type="entry name" value="Ub_conjug_fac_E4_core"/>
</dbReference>
<dbReference type="InterPro" id="IPR013083">
    <property type="entry name" value="Znf_RING/FYVE/PHD"/>
</dbReference>
<protein>
    <recommendedName>
        <fullName evidence="6">RING-type E3 ubiquitin transferase</fullName>
        <ecNumber evidence="6">2.3.2.27</ecNumber>
    </recommendedName>
</protein>
<dbReference type="InterPro" id="IPR003613">
    <property type="entry name" value="Ubox_domain"/>
</dbReference>
<comment type="subcellular location">
    <subcellularLocation>
        <location evidence="3">Cytoplasm</location>
    </subcellularLocation>
    <subcellularLocation>
        <location evidence="2">Nucleus</location>
    </subcellularLocation>
</comment>
<comment type="pathway">
    <text evidence="4">Protein modification; protein ubiquitination.</text>
</comment>
<evidence type="ECO:0000313" key="13">
    <source>
        <dbReference type="EMBL" id="KAL3815690.1"/>
    </source>
</evidence>
<evidence type="ECO:0000256" key="11">
    <source>
        <dbReference type="SAM" id="MobiDB-lite"/>
    </source>
</evidence>
<proteinExistence type="inferred from homology"/>
<dbReference type="FunFam" id="3.30.40.10:FF:000055">
    <property type="entry name" value="Ubiquitin conjugation factor e4 a"/>
    <property type="match status" value="1"/>
</dbReference>
<evidence type="ECO:0000256" key="7">
    <source>
        <dbReference type="ARBA" id="ARBA00022490"/>
    </source>
</evidence>